<dbReference type="RefSeq" id="WP_239092585.1">
    <property type="nucleotide sequence ID" value="NZ_BOMC01000021.1"/>
</dbReference>
<dbReference type="Proteomes" id="UP000542742">
    <property type="component" value="Unassembled WGS sequence"/>
</dbReference>
<name>A0A7W7D018_9ACTN</name>
<evidence type="ECO:0000313" key="1">
    <source>
        <dbReference type="EMBL" id="MBB4696680.1"/>
    </source>
</evidence>
<dbReference type="AlphaFoldDB" id="A0A7W7D018"/>
<dbReference type="EMBL" id="JACHMF010000001">
    <property type="protein sequence ID" value="MBB4696680.1"/>
    <property type="molecule type" value="Genomic_DNA"/>
</dbReference>
<keyword evidence="2" id="KW-1185">Reference proteome</keyword>
<protein>
    <submittedName>
        <fullName evidence="1">Uncharacterized protein</fullName>
    </submittedName>
</protein>
<gene>
    <name evidence="1" type="ORF">BKA14_006828</name>
</gene>
<sequence length="73" mass="7998">MGCGQDAAGVFELLDDDEDDVVVDEDVDELAGEDDEDVDEESLVDVLVEASFFVDSLPPDFSALTLPERESFR</sequence>
<accession>A0A7W7D018</accession>
<proteinExistence type="predicted"/>
<reference evidence="1 2" key="1">
    <citation type="submission" date="2020-08" db="EMBL/GenBank/DDBJ databases">
        <title>Sequencing the genomes of 1000 actinobacteria strains.</title>
        <authorList>
            <person name="Klenk H.-P."/>
        </authorList>
    </citation>
    <scope>NUCLEOTIDE SEQUENCE [LARGE SCALE GENOMIC DNA]</scope>
    <source>
        <strain evidence="1 2">DSM 45518</strain>
    </source>
</reference>
<evidence type="ECO:0000313" key="2">
    <source>
        <dbReference type="Proteomes" id="UP000542742"/>
    </source>
</evidence>
<organism evidence="1 2">
    <name type="scientific">Paractinoplanes abujensis</name>
    <dbReference type="NCBI Taxonomy" id="882441"/>
    <lineage>
        <taxon>Bacteria</taxon>
        <taxon>Bacillati</taxon>
        <taxon>Actinomycetota</taxon>
        <taxon>Actinomycetes</taxon>
        <taxon>Micromonosporales</taxon>
        <taxon>Micromonosporaceae</taxon>
        <taxon>Paractinoplanes</taxon>
    </lineage>
</organism>
<comment type="caution">
    <text evidence="1">The sequence shown here is derived from an EMBL/GenBank/DDBJ whole genome shotgun (WGS) entry which is preliminary data.</text>
</comment>